<evidence type="ECO:0000313" key="4">
    <source>
        <dbReference type="Proteomes" id="UP000320244"/>
    </source>
</evidence>
<dbReference type="Pfam" id="PF07398">
    <property type="entry name" value="MDMPI_C"/>
    <property type="match status" value="1"/>
</dbReference>
<dbReference type="NCBIfam" id="TIGR03083">
    <property type="entry name" value="maleylpyruvate isomerase family mycothiol-dependent enzyme"/>
    <property type="match status" value="1"/>
</dbReference>
<feature type="domain" description="MDMPI C-terminal" evidence="1">
    <location>
        <begin position="150"/>
        <end position="258"/>
    </location>
</feature>
<dbReference type="GO" id="GO:0046872">
    <property type="term" value="F:metal ion binding"/>
    <property type="evidence" value="ECO:0007669"/>
    <property type="project" value="InterPro"/>
</dbReference>
<keyword evidence="4" id="KW-1185">Reference proteome</keyword>
<reference evidence="3 4" key="1">
    <citation type="submission" date="2019-05" db="EMBL/GenBank/DDBJ databases">
        <authorList>
            <person name="Lee S.D."/>
        </authorList>
    </citation>
    <scope>NUCLEOTIDE SEQUENCE [LARGE SCALE GENOMIC DNA]</scope>
    <source>
        <strain evidence="3 4">C5-26</strain>
    </source>
</reference>
<dbReference type="InterPro" id="IPR010872">
    <property type="entry name" value="MDMPI_C-term_domain"/>
</dbReference>
<organism evidence="3 4">
    <name type="scientific">Leekyejoonella antrihumi</name>
    <dbReference type="NCBI Taxonomy" id="1660198"/>
    <lineage>
        <taxon>Bacteria</taxon>
        <taxon>Bacillati</taxon>
        <taxon>Actinomycetota</taxon>
        <taxon>Actinomycetes</taxon>
        <taxon>Micrococcales</taxon>
        <taxon>Dermacoccaceae</taxon>
        <taxon>Leekyejoonella</taxon>
    </lineage>
</organism>
<dbReference type="OrthoDB" id="3671213at2"/>
<protein>
    <submittedName>
        <fullName evidence="3">Maleylpyruvate isomerase family mycothiol-dependent enzyme</fullName>
    </submittedName>
</protein>
<reference evidence="3 4" key="2">
    <citation type="submission" date="2019-08" db="EMBL/GenBank/DDBJ databases">
        <title>Jejuicoccus antrihumi gen. nov., sp. nov., a new member of the family Dermacoccaceae isolated from a cave.</title>
        <authorList>
            <person name="Schumann P."/>
            <person name="Kim I.S."/>
        </authorList>
    </citation>
    <scope>NUCLEOTIDE SEQUENCE [LARGE SCALE GENOMIC DNA]</scope>
    <source>
        <strain evidence="3 4">C5-26</strain>
    </source>
</reference>
<evidence type="ECO:0000259" key="2">
    <source>
        <dbReference type="Pfam" id="PF11716"/>
    </source>
</evidence>
<dbReference type="Proteomes" id="UP000320244">
    <property type="component" value="Unassembled WGS sequence"/>
</dbReference>
<dbReference type="RefSeq" id="WP_146319364.1">
    <property type="nucleotide sequence ID" value="NZ_VCQV01000032.1"/>
</dbReference>
<gene>
    <name evidence="3" type="ORF">FGL98_18860</name>
</gene>
<dbReference type="InterPro" id="IPR017517">
    <property type="entry name" value="Maleyloyr_isom"/>
</dbReference>
<name>A0A563DVM5_9MICO</name>
<comment type="caution">
    <text evidence="3">The sequence shown here is derived from an EMBL/GenBank/DDBJ whole genome shotgun (WGS) entry which is preliminary data.</text>
</comment>
<dbReference type="GO" id="GO:0016853">
    <property type="term" value="F:isomerase activity"/>
    <property type="evidence" value="ECO:0007669"/>
    <property type="project" value="UniProtKB-KW"/>
</dbReference>
<evidence type="ECO:0000313" key="3">
    <source>
        <dbReference type="EMBL" id="TWP34031.1"/>
    </source>
</evidence>
<proteinExistence type="predicted"/>
<accession>A0A563DVM5</accession>
<keyword evidence="3" id="KW-0670">Pyruvate</keyword>
<dbReference type="GO" id="GO:0005886">
    <property type="term" value="C:plasma membrane"/>
    <property type="evidence" value="ECO:0007669"/>
    <property type="project" value="TreeGrafter"/>
</dbReference>
<dbReference type="AlphaFoldDB" id="A0A563DVM5"/>
<dbReference type="PANTHER" id="PTHR40758">
    <property type="entry name" value="CONSERVED PROTEIN"/>
    <property type="match status" value="1"/>
</dbReference>
<sequence>MASRTSFIDHLRRDSERFAEVLLDAPADANVPTCPDWNSDDLLWHLAEVQWFWATIVTQDVRTTDQVHALTHPERPTTRGALIDSFERATAQLTEVLERTPGDQPRWMWTYGKDLHTVSYISRRQAHEALMHRIDAELTAGAPIAPIDQDLAADGLDEILAVMFAGAPDWVEFTANPGQVIQVVAEDTSDTWLAQIGRIAGKDPHSRESIDEASIRILESGSTTASATVAGAAADVDCWLWGRPTAAPLKSAGDESTLRAFGEIVAEGQQ</sequence>
<dbReference type="EMBL" id="VCQV01000032">
    <property type="protein sequence ID" value="TWP34031.1"/>
    <property type="molecule type" value="Genomic_DNA"/>
</dbReference>
<dbReference type="Pfam" id="PF11716">
    <property type="entry name" value="MDMPI_N"/>
    <property type="match status" value="1"/>
</dbReference>
<dbReference type="InterPro" id="IPR024344">
    <property type="entry name" value="MDMPI_metal-binding"/>
</dbReference>
<keyword evidence="3" id="KW-0413">Isomerase</keyword>
<dbReference type="PANTHER" id="PTHR40758:SF1">
    <property type="entry name" value="CONSERVED PROTEIN"/>
    <property type="match status" value="1"/>
</dbReference>
<evidence type="ECO:0000259" key="1">
    <source>
        <dbReference type="Pfam" id="PF07398"/>
    </source>
</evidence>
<feature type="domain" description="Mycothiol-dependent maleylpyruvate isomerase metal-binding" evidence="2">
    <location>
        <begin position="10"/>
        <end position="136"/>
    </location>
</feature>